<organism evidence="2">
    <name type="scientific">uncultured Blastococcus sp</name>
    <dbReference type="NCBI Taxonomy" id="217144"/>
    <lineage>
        <taxon>Bacteria</taxon>
        <taxon>Bacillati</taxon>
        <taxon>Actinomycetota</taxon>
        <taxon>Actinomycetes</taxon>
        <taxon>Geodermatophilales</taxon>
        <taxon>Geodermatophilaceae</taxon>
        <taxon>Blastococcus</taxon>
        <taxon>environmental samples</taxon>
    </lineage>
</organism>
<feature type="compositionally biased region" description="Low complexity" evidence="1">
    <location>
        <begin position="11"/>
        <end position="25"/>
    </location>
</feature>
<gene>
    <name evidence="2" type="ORF">AVDCRST_MAG57-127</name>
</gene>
<dbReference type="EMBL" id="CADCTI010000012">
    <property type="protein sequence ID" value="CAA9211925.1"/>
    <property type="molecule type" value="Genomic_DNA"/>
</dbReference>
<protein>
    <submittedName>
        <fullName evidence="2">Uncharacterized protein</fullName>
    </submittedName>
</protein>
<accession>A0A6J4H1R2</accession>
<evidence type="ECO:0000256" key="1">
    <source>
        <dbReference type="SAM" id="MobiDB-lite"/>
    </source>
</evidence>
<feature type="region of interest" description="Disordered" evidence="1">
    <location>
        <begin position="1"/>
        <end position="30"/>
    </location>
</feature>
<sequence>CAPRTAVHDLTSSASSPGGSATRSTHGARRGATVLEIDLFRSPV</sequence>
<feature type="non-terminal residue" evidence="2">
    <location>
        <position position="1"/>
    </location>
</feature>
<name>A0A6J4H1R2_9ACTN</name>
<reference evidence="2" key="1">
    <citation type="submission" date="2020-02" db="EMBL/GenBank/DDBJ databases">
        <authorList>
            <person name="Meier V. D."/>
        </authorList>
    </citation>
    <scope>NUCLEOTIDE SEQUENCE</scope>
    <source>
        <strain evidence="2">AVDCRST_MAG57</strain>
    </source>
</reference>
<evidence type="ECO:0000313" key="2">
    <source>
        <dbReference type="EMBL" id="CAA9211925.1"/>
    </source>
</evidence>
<proteinExistence type="predicted"/>
<feature type="non-terminal residue" evidence="2">
    <location>
        <position position="44"/>
    </location>
</feature>
<dbReference type="AlphaFoldDB" id="A0A6J4H1R2"/>